<dbReference type="EMBL" id="BJOL01000019">
    <property type="protein sequence ID" value="GED59186.1"/>
    <property type="molecule type" value="Genomic_DNA"/>
</dbReference>
<dbReference type="GeneID" id="87586290"/>
<accession>A0A837KMG9</accession>
<comment type="caution">
    <text evidence="2">The sequence shown here is derived from an EMBL/GenBank/DDBJ whole genome shotgun (WGS) entry which is preliminary data.</text>
</comment>
<name>A0A837KMG9_9BACL</name>
<reference evidence="1 4" key="2">
    <citation type="submission" date="2019-06" db="EMBL/GenBank/DDBJ databases">
        <title>Whole genome shotgun sequence of Brevibacillus formosus NBRC 15716.</title>
        <authorList>
            <person name="Hosoyama A."/>
            <person name="Uohara A."/>
            <person name="Ohji S."/>
            <person name="Ichikawa N."/>
        </authorList>
    </citation>
    <scope>NUCLEOTIDE SEQUENCE [LARGE SCALE GENOMIC DNA]</scope>
    <source>
        <strain evidence="1 4">NBRC 15716</strain>
    </source>
</reference>
<organism evidence="2 3">
    <name type="scientific">Brevibacillus formosus</name>
    <dbReference type="NCBI Taxonomy" id="54913"/>
    <lineage>
        <taxon>Bacteria</taxon>
        <taxon>Bacillati</taxon>
        <taxon>Bacillota</taxon>
        <taxon>Bacilli</taxon>
        <taxon>Bacillales</taxon>
        <taxon>Paenibacillaceae</taxon>
        <taxon>Brevibacillus</taxon>
    </lineage>
</organism>
<reference evidence="2 3" key="1">
    <citation type="submission" date="2015-05" db="EMBL/GenBank/DDBJ databases">
        <title>Genome sequencing project for genomic taxonomy and phylogenomics of Bacillus-like bacteria.</title>
        <authorList>
            <person name="Liu B."/>
            <person name="Wang J."/>
            <person name="Zhu Y."/>
            <person name="Liu G."/>
            <person name="Chen Q."/>
            <person name="Chen Z."/>
            <person name="Lan J."/>
            <person name="Che J."/>
            <person name="Ge C."/>
            <person name="Shi H."/>
            <person name="Pan Z."/>
            <person name="Liu X."/>
        </authorList>
    </citation>
    <scope>NUCLEOTIDE SEQUENCE [LARGE SCALE GENOMIC DNA]</scope>
    <source>
        <strain evidence="2 3">DSM 9885</strain>
    </source>
</reference>
<dbReference type="EMBL" id="LDCN01000004">
    <property type="protein sequence ID" value="KLH98242.1"/>
    <property type="molecule type" value="Genomic_DNA"/>
</dbReference>
<evidence type="ECO:0000313" key="3">
    <source>
        <dbReference type="Proteomes" id="UP000035218"/>
    </source>
</evidence>
<gene>
    <name evidence="2" type="ORF">AA984_14600</name>
    <name evidence="1" type="ORF">BFO01nite_33180</name>
</gene>
<protein>
    <submittedName>
        <fullName evidence="2">Uncharacterized protein</fullName>
    </submittedName>
</protein>
<dbReference type="Proteomes" id="UP000035218">
    <property type="component" value="Unassembled WGS sequence"/>
</dbReference>
<dbReference type="Proteomes" id="UP000319498">
    <property type="component" value="Unassembled WGS sequence"/>
</dbReference>
<proteinExistence type="predicted"/>
<evidence type="ECO:0000313" key="2">
    <source>
        <dbReference type="EMBL" id="KLH98242.1"/>
    </source>
</evidence>
<dbReference type="OrthoDB" id="2608372at2"/>
<keyword evidence="4" id="KW-1185">Reference proteome</keyword>
<sequence>MYTNNSEERKFLYAKPYFVGVIVDTDSNEFDWFWNDDERGQLGRFIKESNFTDLICELVHIFKEGLPNYYELSSLFSVKYEIVQGYLISRYGLETARKEKDEFERRFGKGKAGMDNGDKIICRVENIERKDQDISKIEMDIDIECLKINDLYLFVNEIPDLNELKANIEAKFDHINITVSNKLIVEDKTYRIIVLEDENRMAGHFQE</sequence>
<dbReference type="AlphaFoldDB" id="A0A837KMG9"/>
<dbReference type="RefSeq" id="WP_047070544.1">
    <property type="nucleotide sequence ID" value="NZ_BJOL01000019.1"/>
</dbReference>
<evidence type="ECO:0000313" key="4">
    <source>
        <dbReference type="Proteomes" id="UP000319498"/>
    </source>
</evidence>
<evidence type="ECO:0000313" key="1">
    <source>
        <dbReference type="EMBL" id="GED59186.1"/>
    </source>
</evidence>